<dbReference type="Proteomes" id="UP000182841">
    <property type="component" value="Unassembled WGS sequence"/>
</dbReference>
<dbReference type="PANTHER" id="PTHR46796:SF15">
    <property type="entry name" value="BLL1074 PROTEIN"/>
    <property type="match status" value="1"/>
</dbReference>
<gene>
    <name evidence="5" type="ORF">SAMN05421870_104396</name>
</gene>
<evidence type="ECO:0000313" key="6">
    <source>
        <dbReference type="Proteomes" id="UP000182841"/>
    </source>
</evidence>
<dbReference type="PROSITE" id="PS01124">
    <property type="entry name" value="HTH_ARAC_FAMILY_2"/>
    <property type="match status" value="1"/>
</dbReference>
<sequence>MARSGSAVRCDNGGVELRQAARAAGIGVVAASEHVGPPRLHRALPALRGRLVVSLGAPMEVRYDGQVRHLQAVVAGLMRPGAATPELVLRPHQPTVYADLSPSALHRLTSVPPRDVDAGGVGADVLLPWAHRLGEELAARPADGREALMRERLLRHLDRADRVEVCRDAHAALRIIGACEGRISVEELARQVHLSPRRLRQVMHGALGIGPKFASRVARLAAAADRARAGADSWARVAAESGHHDQSHLVRDFRDLMRTTPTGWLAEEGRNLQGRRLRSA</sequence>
<reference evidence="6" key="1">
    <citation type="submission" date="2016-10" db="EMBL/GenBank/DDBJ databases">
        <authorList>
            <person name="Varghese N."/>
            <person name="Submissions S."/>
        </authorList>
    </citation>
    <scope>NUCLEOTIDE SEQUENCE [LARGE SCALE GENOMIC DNA]</scope>
    <source>
        <strain evidence="6">CGMCC 4.6825</strain>
    </source>
</reference>
<keyword evidence="3" id="KW-0804">Transcription</keyword>
<dbReference type="InterPro" id="IPR050204">
    <property type="entry name" value="AraC_XylS_family_regulators"/>
</dbReference>
<keyword evidence="1" id="KW-0805">Transcription regulation</keyword>
<dbReference type="GO" id="GO:0043565">
    <property type="term" value="F:sequence-specific DNA binding"/>
    <property type="evidence" value="ECO:0007669"/>
    <property type="project" value="InterPro"/>
</dbReference>
<dbReference type="STRING" id="943816.AN217_19445"/>
<dbReference type="Gene3D" id="1.10.10.60">
    <property type="entry name" value="Homeodomain-like"/>
    <property type="match status" value="1"/>
</dbReference>
<dbReference type="AlphaFoldDB" id="A0A1H9SA84"/>
<name>A0A1H9SA84_9ACTN</name>
<evidence type="ECO:0000256" key="1">
    <source>
        <dbReference type="ARBA" id="ARBA00023015"/>
    </source>
</evidence>
<proteinExistence type="predicted"/>
<evidence type="ECO:0000259" key="4">
    <source>
        <dbReference type="PROSITE" id="PS01124"/>
    </source>
</evidence>
<dbReference type="InterPro" id="IPR018060">
    <property type="entry name" value="HTH_AraC"/>
</dbReference>
<dbReference type="EMBL" id="FOGO01000004">
    <property type="protein sequence ID" value="SER81927.1"/>
    <property type="molecule type" value="Genomic_DNA"/>
</dbReference>
<dbReference type="SMART" id="SM00342">
    <property type="entry name" value="HTH_ARAC"/>
    <property type="match status" value="1"/>
</dbReference>
<organism evidence="5 6">
    <name type="scientific">Streptomyces qinglanensis</name>
    <dbReference type="NCBI Taxonomy" id="943816"/>
    <lineage>
        <taxon>Bacteria</taxon>
        <taxon>Bacillati</taxon>
        <taxon>Actinomycetota</taxon>
        <taxon>Actinomycetes</taxon>
        <taxon>Kitasatosporales</taxon>
        <taxon>Streptomycetaceae</taxon>
        <taxon>Streptomyces</taxon>
    </lineage>
</organism>
<evidence type="ECO:0000256" key="3">
    <source>
        <dbReference type="ARBA" id="ARBA00023163"/>
    </source>
</evidence>
<dbReference type="Pfam" id="PF12833">
    <property type="entry name" value="HTH_18"/>
    <property type="match status" value="1"/>
</dbReference>
<dbReference type="PANTHER" id="PTHR46796">
    <property type="entry name" value="HTH-TYPE TRANSCRIPTIONAL ACTIVATOR RHAS-RELATED"/>
    <property type="match status" value="1"/>
</dbReference>
<evidence type="ECO:0000256" key="2">
    <source>
        <dbReference type="ARBA" id="ARBA00023125"/>
    </source>
</evidence>
<protein>
    <submittedName>
        <fullName evidence="5">AraC-type DNA-binding protein</fullName>
    </submittedName>
</protein>
<evidence type="ECO:0000313" key="5">
    <source>
        <dbReference type="EMBL" id="SER81927.1"/>
    </source>
</evidence>
<accession>A0A1H9SA84</accession>
<feature type="domain" description="HTH araC/xylS-type" evidence="4">
    <location>
        <begin position="170"/>
        <end position="267"/>
    </location>
</feature>
<keyword evidence="2 5" id="KW-0238">DNA-binding</keyword>
<dbReference type="GO" id="GO:0003700">
    <property type="term" value="F:DNA-binding transcription factor activity"/>
    <property type="evidence" value="ECO:0007669"/>
    <property type="project" value="InterPro"/>
</dbReference>
<keyword evidence="6" id="KW-1185">Reference proteome</keyword>